<dbReference type="Pfam" id="PF02919">
    <property type="entry name" value="Topoisom_I_N"/>
    <property type="match status" value="1"/>
</dbReference>
<sequence>MSIPERDMANLWEEQKVGGGIKWQTLSHNGPIFAPAYERVPNHVKFYYSGKPMQLSKKAEEVAGFLW</sequence>
<dbReference type="EMBL" id="BPLR01020832">
    <property type="protein sequence ID" value="GIX83091.1"/>
    <property type="molecule type" value="Genomic_DNA"/>
</dbReference>
<dbReference type="PANTHER" id="PTHR10290:SF3">
    <property type="entry name" value="DNA TOPOISOMERASE 1"/>
    <property type="match status" value="1"/>
</dbReference>
<comment type="caution">
    <text evidence="2">The sequence shown here is derived from an EMBL/GenBank/DDBJ whole genome shotgun (WGS) entry which is preliminary data.</text>
</comment>
<dbReference type="GO" id="GO:0006260">
    <property type="term" value="P:DNA replication"/>
    <property type="evidence" value="ECO:0007669"/>
    <property type="project" value="TreeGrafter"/>
</dbReference>
<dbReference type="InterPro" id="IPR051062">
    <property type="entry name" value="Topoisomerase_IB"/>
</dbReference>
<name>A0AAV4NGM4_CAEEX</name>
<dbReference type="Proteomes" id="UP001054945">
    <property type="component" value="Unassembled WGS sequence"/>
</dbReference>
<dbReference type="InterPro" id="IPR013030">
    <property type="entry name" value="DNA_topo_DNA_db_N_dom2"/>
</dbReference>
<dbReference type="PANTHER" id="PTHR10290">
    <property type="entry name" value="DNA TOPOISOMERASE I"/>
    <property type="match status" value="1"/>
</dbReference>
<dbReference type="AlphaFoldDB" id="A0AAV4NGM4"/>
<dbReference type="Gene3D" id="2.170.11.10">
    <property type="entry name" value="DNA Topoisomerase I, domain 2"/>
    <property type="match status" value="1"/>
</dbReference>
<evidence type="ECO:0000259" key="1">
    <source>
        <dbReference type="Pfam" id="PF02919"/>
    </source>
</evidence>
<dbReference type="GO" id="GO:0003917">
    <property type="term" value="F:DNA topoisomerase type I (single strand cut, ATP-independent) activity"/>
    <property type="evidence" value="ECO:0007669"/>
    <property type="project" value="InterPro"/>
</dbReference>
<feature type="domain" description="DNA topoisomerase I DNA binding eukaryotic-type" evidence="1">
    <location>
        <begin position="21"/>
        <end position="65"/>
    </location>
</feature>
<dbReference type="InterPro" id="IPR008336">
    <property type="entry name" value="TopoI_DNA-bd_euk"/>
</dbReference>
<reference evidence="2 3" key="1">
    <citation type="submission" date="2021-06" db="EMBL/GenBank/DDBJ databases">
        <title>Caerostris extrusa draft genome.</title>
        <authorList>
            <person name="Kono N."/>
            <person name="Arakawa K."/>
        </authorList>
    </citation>
    <scope>NUCLEOTIDE SEQUENCE [LARGE SCALE GENOMIC DNA]</scope>
</reference>
<dbReference type="GO" id="GO:0005730">
    <property type="term" value="C:nucleolus"/>
    <property type="evidence" value="ECO:0007669"/>
    <property type="project" value="TreeGrafter"/>
</dbReference>
<dbReference type="GO" id="GO:0003677">
    <property type="term" value="F:DNA binding"/>
    <property type="evidence" value="ECO:0007669"/>
    <property type="project" value="InterPro"/>
</dbReference>
<dbReference type="GO" id="GO:0007059">
    <property type="term" value="P:chromosome segregation"/>
    <property type="evidence" value="ECO:0007669"/>
    <property type="project" value="TreeGrafter"/>
</dbReference>
<dbReference type="SUPFAM" id="SSF56741">
    <property type="entry name" value="Eukaryotic DNA topoisomerase I, N-terminal DNA-binding fragment"/>
    <property type="match status" value="1"/>
</dbReference>
<dbReference type="InterPro" id="IPR036202">
    <property type="entry name" value="TopoI_DNA-bd_euk_N_sf"/>
</dbReference>
<organism evidence="2 3">
    <name type="scientific">Caerostris extrusa</name>
    <name type="common">Bark spider</name>
    <name type="synonym">Caerostris bankana</name>
    <dbReference type="NCBI Taxonomy" id="172846"/>
    <lineage>
        <taxon>Eukaryota</taxon>
        <taxon>Metazoa</taxon>
        <taxon>Ecdysozoa</taxon>
        <taxon>Arthropoda</taxon>
        <taxon>Chelicerata</taxon>
        <taxon>Arachnida</taxon>
        <taxon>Araneae</taxon>
        <taxon>Araneomorphae</taxon>
        <taxon>Entelegynae</taxon>
        <taxon>Araneoidea</taxon>
        <taxon>Araneidae</taxon>
        <taxon>Caerostris</taxon>
    </lineage>
</organism>
<accession>A0AAV4NGM4</accession>
<dbReference type="GO" id="GO:0005694">
    <property type="term" value="C:chromosome"/>
    <property type="evidence" value="ECO:0007669"/>
    <property type="project" value="InterPro"/>
</dbReference>
<evidence type="ECO:0000313" key="2">
    <source>
        <dbReference type="EMBL" id="GIX83091.1"/>
    </source>
</evidence>
<evidence type="ECO:0000313" key="3">
    <source>
        <dbReference type="Proteomes" id="UP001054945"/>
    </source>
</evidence>
<dbReference type="GO" id="GO:0006265">
    <property type="term" value="P:DNA topological change"/>
    <property type="evidence" value="ECO:0007669"/>
    <property type="project" value="InterPro"/>
</dbReference>
<protein>
    <submittedName>
        <fullName evidence="2">DNA topoisomerase 1</fullName>
    </submittedName>
</protein>
<proteinExistence type="predicted"/>
<gene>
    <name evidence="2" type="primary">Top1</name>
    <name evidence="2" type="ORF">CEXT_357741</name>
</gene>
<keyword evidence="3" id="KW-1185">Reference proteome</keyword>